<dbReference type="PANTHER" id="PTHR10545">
    <property type="entry name" value="DIAMINE N-ACETYLTRANSFERASE"/>
    <property type="match status" value="1"/>
</dbReference>
<gene>
    <name evidence="5" type="ORF">ULMA_05570</name>
</gene>
<evidence type="ECO:0000313" key="5">
    <source>
        <dbReference type="EMBL" id="GER58449.1"/>
    </source>
</evidence>
<dbReference type="OrthoDB" id="9805924at2"/>
<dbReference type="Proteomes" id="UP000326509">
    <property type="component" value="Unassembled WGS sequence"/>
</dbReference>
<keyword evidence="3" id="KW-0012">Acyltransferase</keyword>
<dbReference type="InterPro" id="IPR016181">
    <property type="entry name" value="Acyl_CoA_acyltransferase"/>
</dbReference>
<dbReference type="InterPro" id="IPR051016">
    <property type="entry name" value="Diverse_Substrate_AcTransf"/>
</dbReference>
<protein>
    <submittedName>
        <fullName evidence="5">N-acetyltransferase</fullName>
    </submittedName>
</protein>
<comment type="similarity">
    <text evidence="1">Belongs to the acetyltransferase family.</text>
</comment>
<organism evidence="5 6">
    <name type="scientific">Patiriisocius marinus</name>
    <dbReference type="NCBI Taxonomy" id="1397112"/>
    <lineage>
        <taxon>Bacteria</taxon>
        <taxon>Pseudomonadati</taxon>
        <taxon>Bacteroidota</taxon>
        <taxon>Flavobacteriia</taxon>
        <taxon>Flavobacteriales</taxon>
        <taxon>Flavobacteriaceae</taxon>
        <taxon>Patiriisocius</taxon>
    </lineage>
</organism>
<dbReference type="RefSeq" id="WP_151672523.1">
    <property type="nucleotide sequence ID" value="NZ_BKCG01000001.1"/>
</dbReference>
<evidence type="ECO:0000256" key="3">
    <source>
        <dbReference type="ARBA" id="ARBA00023315"/>
    </source>
</evidence>
<keyword evidence="6" id="KW-1185">Reference proteome</keyword>
<dbReference type="EMBL" id="BKCG01000001">
    <property type="protein sequence ID" value="GER58449.1"/>
    <property type="molecule type" value="Genomic_DNA"/>
</dbReference>
<dbReference type="PROSITE" id="PS51186">
    <property type="entry name" value="GNAT"/>
    <property type="match status" value="1"/>
</dbReference>
<evidence type="ECO:0000313" key="6">
    <source>
        <dbReference type="Proteomes" id="UP000326509"/>
    </source>
</evidence>
<dbReference type="InterPro" id="IPR000182">
    <property type="entry name" value="GNAT_dom"/>
</dbReference>
<evidence type="ECO:0000259" key="4">
    <source>
        <dbReference type="PROSITE" id="PS51186"/>
    </source>
</evidence>
<keyword evidence="2 5" id="KW-0808">Transferase</keyword>
<reference evidence="5 6" key="1">
    <citation type="submission" date="2019-08" db="EMBL/GenBank/DDBJ databases">
        <title>Draft genome sequence of Ulvibacter marinus type strain NBRC 109484.</title>
        <authorList>
            <person name="Kawano K."/>
            <person name="Ushijima N."/>
            <person name="Kihara M."/>
            <person name="Itoh H."/>
        </authorList>
    </citation>
    <scope>NUCLEOTIDE SEQUENCE [LARGE SCALE GENOMIC DNA]</scope>
    <source>
        <strain evidence="5 6">NBRC 109484</strain>
    </source>
</reference>
<evidence type="ECO:0000256" key="2">
    <source>
        <dbReference type="ARBA" id="ARBA00022679"/>
    </source>
</evidence>
<name>A0A5J4IMH1_9FLAO</name>
<dbReference type="FunFam" id="3.40.630.30:FF:000064">
    <property type="entry name" value="GNAT family acetyltransferase"/>
    <property type="match status" value="1"/>
</dbReference>
<dbReference type="AlphaFoldDB" id="A0A5J4IMH1"/>
<feature type="domain" description="N-acetyltransferase" evidence="4">
    <location>
        <begin position="3"/>
        <end position="159"/>
    </location>
</feature>
<dbReference type="CDD" id="cd04301">
    <property type="entry name" value="NAT_SF"/>
    <property type="match status" value="1"/>
</dbReference>
<evidence type="ECO:0000256" key="1">
    <source>
        <dbReference type="ARBA" id="ARBA00008694"/>
    </source>
</evidence>
<dbReference type="SUPFAM" id="SSF55729">
    <property type="entry name" value="Acyl-CoA N-acyltransferases (Nat)"/>
    <property type="match status" value="1"/>
</dbReference>
<accession>A0A5J4IMH1</accession>
<sequence length="159" mass="18140">MKLNIRKASVQDMPAVLDLIKELAIFEKEPNAVAITTDDLIANGFGNNPLFYCYIAILDDEIVGMAICYFRFSTWKGKTVHLEDLIVKENKRGLGVGKALYTQVMKFANDHGVKRVEWVVLDWNKPAVNFYESTGANLLKDWYLVQMDEEGLSNFLEKE</sequence>
<dbReference type="PANTHER" id="PTHR10545:SF29">
    <property type="entry name" value="GH14572P-RELATED"/>
    <property type="match status" value="1"/>
</dbReference>
<dbReference type="GO" id="GO:0008080">
    <property type="term" value="F:N-acetyltransferase activity"/>
    <property type="evidence" value="ECO:0007669"/>
    <property type="project" value="UniProtKB-ARBA"/>
</dbReference>
<proteinExistence type="inferred from homology"/>
<dbReference type="Gene3D" id="3.40.630.30">
    <property type="match status" value="1"/>
</dbReference>
<dbReference type="Pfam" id="PF00583">
    <property type="entry name" value="Acetyltransf_1"/>
    <property type="match status" value="1"/>
</dbReference>
<comment type="caution">
    <text evidence="5">The sequence shown here is derived from an EMBL/GenBank/DDBJ whole genome shotgun (WGS) entry which is preliminary data.</text>
</comment>